<dbReference type="InterPro" id="IPR011642">
    <property type="entry name" value="Gate_dom"/>
</dbReference>
<protein>
    <submittedName>
        <fullName evidence="3">Permease</fullName>
    </submittedName>
</protein>
<gene>
    <name evidence="3" type="ORF">SAMEA3906487_02747</name>
</gene>
<feature type="transmembrane region" description="Helical" evidence="1">
    <location>
        <begin position="285"/>
        <end position="306"/>
    </location>
</feature>
<dbReference type="GeneID" id="56589998"/>
<feature type="transmembrane region" description="Helical" evidence="1">
    <location>
        <begin position="57"/>
        <end position="82"/>
    </location>
</feature>
<keyword evidence="4" id="KW-1185">Reference proteome</keyword>
<organism evidence="3 4">
    <name type="scientific">Bordetella trematum</name>
    <dbReference type="NCBI Taxonomy" id="123899"/>
    <lineage>
        <taxon>Bacteria</taxon>
        <taxon>Pseudomonadati</taxon>
        <taxon>Pseudomonadota</taxon>
        <taxon>Betaproteobacteria</taxon>
        <taxon>Burkholderiales</taxon>
        <taxon>Alcaligenaceae</taxon>
        <taxon>Bordetella</taxon>
    </lineage>
</organism>
<reference evidence="3 4" key="1">
    <citation type="submission" date="2016-04" db="EMBL/GenBank/DDBJ databases">
        <authorList>
            <consortium name="Pathogen Informatics"/>
        </authorList>
    </citation>
    <scope>NUCLEOTIDE SEQUENCE [LARGE SCALE GENOMIC DNA]</scope>
    <source>
        <strain evidence="3 4">H044680328</strain>
    </source>
</reference>
<evidence type="ECO:0000313" key="4">
    <source>
        <dbReference type="Proteomes" id="UP000076825"/>
    </source>
</evidence>
<dbReference type="EMBL" id="LT546645">
    <property type="protein sequence ID" value="SAI71368.1"/>
    <property type="molecule type" value="Genomic_DNA"/>
</dbReference>
<accession>A0A157SLM7</accession>
<dbReference type="STRING" id="123899.SAMEA3906487_02747"/>
<keyword evidence="1" id="KW-0472">Membrane</keyword>
<name>A0A157SLM7_9BORD</name>
<evidence type="ECO:0000259" key="2">
    <source>
        <dbReference type="Pfam" id="PF07670"/>
    </source>
</evidence>
<keyword evidence="1" id="KW-1133">Transmembrane helix</keyword>
<dbReference type="Proteomes" id="UP000076825">
    <property type="component" value="Chromosome 1"/>
</dbReference>
<feature type="domain" description="Nucleoside transporter/FeoB GTPase Gate" evidence="2">
    <location>
        <begin position="16"/>
        <end position="112"/>
    </location>
</feature>
<dbReference type="AlphaFoldDB" id="A0A157SLM7"/>
<feature type="transmembrane region" description="Helical" evidence="1">
    <location>
        <begin position="256"/>
        <end position="279"/>
    </location>
</feature>
<dbReference type="PATRIC" id="fig|123899.6.peg.2737"/>
<feature type="transmembrane region" description="Helical" evidence="1">
    <location>
        <begin position="178"/>
        <end position="198"/>
    </location>
</feature>
<feature type="domain" description="Nucleoside transporter/FeoB GTPase Gate" evidence="2">
    <location>
        <begin position="185"/>
        <end position="271"/>
    </location>
</feature>
<dbReference type="RefSeq" id="WP_063492597.1">
    <property type="nucleotide sequence ID" value="NZ_CP016340.1"/>
</dbReference>
<feature type="transmembrane region" description="Helical" evidence="1">
    <location>
        <begin position="12"/>
        <end position="37"/>
    </location>
</feature>
<feature type="transmembrane region" description="Helical" evidence="1">
    <location>
        <begin position="119"/>
        <end position="141"/>
    </location>
</feature>
<dbReference type="KEGG" id="btrm:SAMEA390648702747"/>
<keyword evidence="1" id="KW-0812">Transmembrane</keyword>
<dbReference type="eggNOG" id="COG3366">
    <property type="taxonomic scope" value="Bacteria"/>
</dbReference>
<evidence type="ECO:0000313" key="3">
    <source>
        <dbReference type="EMBL" id="SAI71368.1"/>
    </source>
</evidence>
<proteinExistence type="predicted"/>
<sequence>MFAYLERLARRSLRLFFTLVKVMLPIMVVVQIGQWLGWVEVLGRGFEPVMGLLNLPAQAAIIWIAGVFVGVYGALAALVGLAGSLDMTAGQFSALAAMILFAHNLPVEQAIVRRAGASFWATAALRLGAAVLYGGAVSWISRATGWLSEPMSFEWLRTSGMAGDPAALGVGEWLRGTLSSLALTFVVILALLMLLDLLERSGITAALTRALTPVLRWSGLAPEVAPVTMLGVLLGLSYGGALIIEEAQRQNFSARTRFLALSWLSLSHSLIEDTVLLMAVGANGWIVLLGRVLLTLVVVAVLARLWRPDPAPLRQTAG</sequence>
<evidence type="ECO:0000256" key="1">
    <source>
        <dbReference type="SAM" id="Phobius"/>
    </source>
</evidence>
<dbReference type="Pfam" id="PF07670">
    <property type="entry name" value="Gate"/>
    <property type="match status" value="2"/>
</dbReference>